<evidence type="ECO:0008006" key="3">
    <source>
        <dbReference type="Google" id="ProtNLM"/>
    </source>
</evidence>
<reference evidence="1 2" key="1">
    <citation type="submission" date="2018-06" db="EMBL/GenBank/DDBJ databases">
        <title>Extensive metabolic versatility and redundancy in microbially diverse, dynamic hydrothermal sediments.</title>
        <authorList>
            <person name="Dombrowski N."/>
            <person name="Teske A."/>
            <person name="Baker B.J."/>
        </authorList>
    </citation>
    <scope>NUCLEOTIDE SEQUENCE [LARGE SCALE GENOMIC DNA]</scope>
    <source>
        <strain evidence="1">B47_G16</strain>
    </source>
</reference>
<dbReference type="AlphaFoldDB" id="A0A497E347"/>
<protein>
    <recommendedName>
        <fullName evidence="3">DUF429 domain-containing protein</fullName>
    </recommendedName>
</protein>
<organism evidence="1 2">
    <name type="scientific">Aerophobetes bacterium</name>
    <dbReference type="NCBI Taxonomy" id="2030807"/>
    <lineage>
        <taxon>Bacteria</taxon>
        <taxon>Candidatus Aerophobota</taxon>
    </lineage>
</organism>
<comment type="caution">
    <text evidence="1">The sequence shown here is derived from an EMBL/GenBank/DDBJ whole genome shotgun (WGS) entry which is preliminary data.</text>
</comment>
<sequence length="200" mass="22487">MKRDLYAGIDLAGSPSRKTGWAVIDDEKKLFEHPCHLFSDEEILERIRKLSPAWIAIDAPLSLPKGKGGNYATRSCDRQLAKIGAPALSPALLGPLTFRGVHLAEILKKEGYRFIEVYPRATEKVLQIKVEGRKPTLKWRRSLQERLSFYIDGIPSSQEKLFSAHILDAVLCAYTAYCRGKEEYEEIGDEEGMVIVPKGI</sequence>
<dbReference type="InterPro" id="IPR007362">
    <property type="entry name" value="DUF429"/>
</dbReference>
<dbReference type="Proteomes" id="UP000279422">
    <property type="component" value="Unassembled WGS sequence"/>
</dbReference>
<gene>
    <name evidence="1" type="ORF">DRJ00_05895</name>
</gene>
<dbReference type="Pfam" id="PF04250">
    <property type="entry name" value="DUF429"/>
    <property type="match status" value="1"/>
</dbReference>
<evidence type="ECO:0000313" key="1">
    <source>
        <dbReference type="EMBL" id="RLE08663.1"/>
    </source>
</evidence>
<name>A0A497E347_UNCAE</name>
<evidence type="ECO:0000313" key="2">
    <source>
        <dbReference type="Proteomes" id="UP000279422"/>
    </source>
</evidence>
<dbReference type="EMBL" id="QMPZ01000085">
    <property type="protein sequence ID" value="RLE08663.1"/>
    <property type="molecule type" value="Genomic_DNA"/>
</dbReference>
<proteinExistence type="predicted"/>
<accession>A0A497E347</accession>